<name>A0ACB5SI60_9PEZI</name>
<accession>A0ACB5SI60</accession>
<dbReference type="EMBL" id="BSXG01000099">
    <property type="protein sequence ID" value="GME41696.1"/>
    <property type="molecule type" value="Genomic_DNA"/>
</dbReference>
<gene>
    <name evidence="1" type="primary">g10688</name>
    <name evidence="1" type="ORF">NpPPO83_00010688</name>
</gene>
<organism evidence="1 2">
    <name type="scientific">Neofusicoccum parvum</name>
    <dbReference type="NCBI Taxonomy" id="310453"/>
    <lineage>
        <taxon>Eukaryota</taxon>
        <taxon>Fungi</taxon>
        <taxon>Dikarya</taxon>
        <taxon>Ascomycota</taxon>
        <taxon>Pezizomycotina</taxon>
        <taxon>Dothideomycetes</taxon>
        <taxon>Dothideomycetes incertae sedis</taxon>
        <taxon>Botryosphaeriales</taxon>
        <taxon>Botryosphaeriaceae</taxon>
        <taxon>Neofusicoccum</taxon>
    </lineage>
</organism>
<evidence type="ECO:0000313" key="1">
    <source>
        <dbReference type="EMBL" id="GME41696.1"/>
    </source>
</evidence>
<evidence type="ECO:0000313" key="2">
    <source>
        <dbReference type="Proteomes" id="UP001165186"/>
    </source>
</evidence>
<comment type="caution">
    <text evidence="1">The sequence shown here is derived from an EMBL/GenBank/DDBJ whole genome shotgun (WGS) entry which is preliminary data.</text>
</comment>
<protein>
    <submittedName>
        <fullName evidence="1">Target of rapamycin complex 2 subunit bit61</fullName>
    </submittedName>
</protein>
<sequence length="320" mass="34032">MTSSPARTVLSSPPANPHPHGSQTPTAPYRSRGASTSNEDQSDSDSDSSRITALSIRKQQTRSPPAPHQQSTPSYSPQLQRPTVTHVSSNVSGAINELSRDPRPPGAQTPPAHLGHRARQHSQGFFEPSLPTASHSNSPSMSNLTASQIAAQAAMHAQHQDSQHNRKRSTTVPEPGQPNGPARRKPSNSSTAVPSLNTSSGLSVPHYQNGVPGGQKVAATAAANTVFPRSPLASPSPEFNTRPMSPAVMPDKEVKPVKEKSKMKLFSKPKSIGISRDKDADKRLPALPSPNRLGMYSASALPMNQSTTSLVDHKIVAKHN</sequence>
<keyword evidence="2" id="KW-1185">Reference proteome</keyword>
<dbReference type="Proteomes" id="UP001165186">
    <property type="component" value="Unassembled WGS sequence"/>
</dbReference>
<reference evidence="1" key="1">
    <citation type="submission" date="2024-09" db="EMBL/GenBank/DDBJ databases">
        <title>Draft Genome Sequences of Neofusicoccum parvum.</title>
        <authorList>
            <person name="Ashida A."/>
            <person name="Camagna M."/>
            <person name="Tanaka A."/>
            <person name="Takemoto D."/>
        </authorList>
    </citation>
    <scope>NUCLEOTIDE SEQUENCE</scope>
    <source>
        <strain evidence="1">PPO83</strain>
    </source>
</reference>
<proteinExistence type="predicted"/>